<feature type="region of interest" description="Disordered" evidence="1">
    <location>
        <begin position="31"/>
        <end position="67"/>
    </location>
</feature>
<dbReference type="KEGG" id="fcy:FRACYDRAFT_247863"/>
<gene>
    <name evidence="3" type="ORF">FRACYDRAFT_247863</name>
</gene>
<feature type="domain" description="PH" evidence="2">
    <location>
        <begin position="751"/>
        <end position="849"/>
    </location>
</feature>
<evidence type="ECO:0000313" key="3">
    <source>
        <dbReference type="EMBL" id="OEU10248.1"/>
    </source>
</evidence>
<dbReference type="PANTHER" id="PTHR46361">
    <property type="entry name" value="ELECTRON CARRIER/ PROTEIN DISULFIDE OXIDOREDUCTASE"/>
    <property type="match status" value="1"/>
</dbReference>
<dbReference type="InterPro" id="IPR013897">
    <property type="entry name" value="Duc1"/>
</dbReference>
<organism evidence="3 4">
    <name type="scientific">Fragilariopsis cylindrus CCMP1102</name>
    <dbReference type="NCBI Taxonomy" id="635003"/>
    <lineage>
        <taxon>Eukaryota</taxon>
        <taxon>Sar</taxon>
        <taxon>Stramenopiles</taxon>
        <taxon>Ochrophyta</taxon>
        <taxon>Bacillariophyta</taxon>
        <taxon>Bacillariophyceae</taxon>
        <taxon>Bacillariophycidae</taxon>
        <taxon>Bacillariales</taxon>
        <taxon>Bacillariaceae</taxon>
        <taxon>Fragilariopsis</taxon>
    </lineage>
</organism>
<dbReference type="PROSITE" id="PS50003">
    <property type="entry name" value="PH_DOMAIN"/>
    <property type="match status" value="1"/>
</dbReference>
<dbReference type="AlphaFoldDB" id="A0A1E7EW40"/>
<accession>A0A1E7EW40</accession>
<dbReference type="InterPro" id="IPR001849">
    <property type="entry name" value="PH_domain"/>
</dbReference>
<evidence type="ECO:0000259" key="2">
    <source>
        <dbReference type="PROSITE" id="PS50003"/>
    </source>
</evidence>
<dbReference type="PANTHER" id="PTHR46361:SF3">
    <property type="entry name" value="ELECTRON CARRIER_ PROTEIN DISULFIDE OXIDOREDUCTASE"/>
    <property type="match status" value="1"/>
</dbReference>
<dbReference type="InterPro" id="IPR006869">
    <property type="entry name" value="DUF547"/>
</dbReference>
<sequence>MPSSSVVVIHSSSPKRDYEILVDILPRRFQSDDTGDFNNGSNSSSSRSYSFVAPSTSVSNDDTSSGMINDNSGDTIILLPTMKISSNGSVNGGSITGTIEQEFETVSLTNNTMTNANKNTNINTNTTSFAVLILNNTDEFRLMTELISEKEGLLVEESKIEKALSSLQKSSSSLAKFVLPGGCLVTLTTSHPWTNNNTRRKVVEFMTTPITDTTTPSTFLSETERISNNNSEKSRTDSMRRSMSMSDIIPPMVTTNKNNYSGSSNNIENNNIRRNNAIIPTLQSKVLSFDGKYQSVPLNSQTSFPIETELFTGRLLLIIRPSDDPAKVDPYWNERIFSKKKRRVVMQLQGKLKYKPKGKIYAGMEISDPMKLGLIANGLCNIILKMTKSFNPLLHYSFGTKDERAHICFPASTFFERLVVTPPDETPPEMGIEFVELPDAVADRKAYKTQIDWNTDDTYSMSFYTQYIDFPTWSVVSLPVGRDISLQTFWGNSFASVVLYEVDKDQDEYKSHLTESNRYLLGLRFKHLGKDGTIAPRQSSNAALLEQQDEFSEGGDGSEWSGDESRHVSEGESISTAGDLALMPAFDEEYVMDDDEDNTTEFYDTMECLPAGGAGEISSLELMSTSSHNTLLSVIDTYCPCWIDMFSKRGKYVQMYAFCNGGTKRQQQHPLFRTSDLTEEIFKGREIAEVDDRFSNRVSSAERTRRILGLKYADANVHKRNQTQLQLFHKVSCRFDAKFLSRKEPTIKKVGGIKSGYVARALSDRHWKEERMVLLDDGIIFHHVEGSKTNFRISLSSVIDVSVPENTDLLPLPSYHYLQVETFVRVTYLMFRSEEERNSWALTLDRLLETRGSVRSFSKELIQSDDPVHEFLSKSTMWSCQKRKILNCRRHSFRTTRSKTPEDTLRLAERALAKVLSLNPKGGANDSDLRDFLDCASSLKDADAHSLNEEEKMSFFLNVYHIMIMHSYIILGPPVSGPEWISYFNTIAYQCSDDIFSLAELEHNIIRAKMSYPSNFLSRFVLPKSQYHFALVRPDFRINFALNAGSLSVPTSSVPVYKADILSKQLNQITRQFVGYTISAKLKKGSKDDVQITLPKICQWFAEDFGPNASASDVIVAIEPYLSNEKREAMRIIWNPKKNIYDIGIFSLKYLPFNYECRFLTASTDLS</sequence>
<dbReference type="SUPFAM" id="SSF50729">
    <property type="entry name" value="PH domain-like"/>
    <property type="match status" value="1"/>
</dbReference>
<reference evidence="3 4" key="1">
    <citation type="submission" date="2016-09" db="EMBL/GenBank/DDBJ databases">
        <title>Extensive genetic diversity and differential bi-allelic expression allows diatom success in the polar Southern Ocean.</title>
        <authorList>
            <consortium name="DOE Joint Genome Institute"/>
            <person name="Mock T."/>
            <person name="Otillar R.P."/>
            <person name="Strauss J."/>
            <person name="Dupont C."/>
            <person name="Frickenhaus S."/>
            <person name="Maumus F."/>
            <person name="Mcmullan M."/>
            <person name="Sanges R."/>
            <person name="Schmutz J."/>
            <person name="Toseland A."/>
            <person name="Valas R."/>
            <person name="Veluchamy A."/>
            <person name="Ward B.J."/>
            <person name="Allen A."/>
            <person name="Barry K."/>
            <person name="Falciatore A."/>
            <person name="Ferrante M."/>
            <person name="Fortunato A.E."/>
            <person name="Gloeckner G."/>
            <person name="Gruber A."/>
            <person name="Hipkin R."/>
            <person name="Janech M."/>
            <person name="Kroth P."/>
            <person name="Leese F."/>
            <person name="Lindquist E."/>
            <person name="Lyon B.R."/>
            <person name="Martin J."/>
            <person name="Mayer C."/>
            <person name="Parker M."/>
            <person name="Quesneville H."/>
            <person name="Raymond J."/>
            <person name="Uhlig C."/>
            <person name="Valentin K.U."/>
            <person name="Worden A.Z."/>
            <person name="Armbrust E.V."/>
            <person name="Bowler C."/>
            <person name="Green B."/>
            <person name="Moulton V."/>
            <person name="Van Oosterhout C."/>
            <person name="Grigoriev I."/>
        </authorList>
    </citation>
    <scope>NUCLEOTIDE SEQUENCE [LARGE SCALE GENOMIC DNA]</scope>
    <source>
        <strain evidence="3 4">CCMP1102</strain>
    </source>
</reference>
<feature type="region of interest" description="Disordered" evidence="1">
    <location>
        <begin position="548"/>
        <end position="573"/>
    </location>
</feature>
<feature type="compositionally biased region" description="Polar residues" evidence="1">
    <location>
        <begin position="53"/>
        <end position="67"/>
    </location>
</feature>
<dbReference type="Proteomes" id="UP000095751">
    <property type="component" value="Unassembled WGS sequence"/>
</dbReference>
<feature type="compositionally biased region" description="Low complexity" evidence="1">
    <location>
        <begin position="258"/>
        <end position="268"/>
    </location>
</feature>
<feature type="region of interest" description="Disordered" evidence="1">
    <location>
        <begin position="249"/>
        <end position="268"/>
    </location>
</feature>
<dbReference type="InParanoid" id="A0A1E7EW40"/>
<keyword evidence="4" id="KW-1185">Reference proteome</keyword>
<protein>
    <recommendedName>
        <fullName evidence="2">PH domain-containing protein</fullName>
    </recommendedName>
</protein>
<evidence type="ECO:0000256" key="1">
    <source>
        <dbReference type="SAM" id="MobiDB-lite"/>
    </source>
</evidence>
<proteinExistence type="predicted"/>
<evidence type="ECO:0000313" key="4">
    <source>
        <dbReference type="Proteomes" id="UP000095751"/>
    </source>
</evidence>
<dbReference type="Pfam" id="PF04784">
    <property type="entry name" value="DUF547"/>
    <property type="match status" value="1"/>
</dbReference>
<dbReference type="Pfam" id="PF08588">
    <property type="entry name" value="Duc1"/>
    <property type="match status" value="1"/>
</dbReference>
<feature type="compositionally biased region" description="Low complexity" evidence="1">
    <location>
        <begin position="38"/>
        <end position="50"/>
    </location>
</feature>
<feature type="region of interest" description="Disordered" evidence="1">
    <location>
        <begin position="213"/>
        <end position="241"/>
    </location>
</feature>
<dbReference type="CDD" id="cd00821">
    <property type="entry name" value="PH"/>
    <property type="match status" value="1"/>
</dbReference>
<dbReference type="OrthoDB" id="418495at2759"/>
<dbReference type="EMBL" id="KV784373">
    <property type="protein sequence ID" value="OEU10248.1"/>
    <property type="molecule type" value="Genomic_DNA"/>
</dbReference>
<name>A0A1E7EW40_9STRA</name>
<dbReference type="SMART" id="SM00233">
    <property type="entry name" value="PH"/>
    <property type="match status" value="1"/>
</dbReference>